<dbReference type="EMBL" id="NBNE01005118">
    <property type="protein sequence ID" value="OWZ04163.1"/>
    <property type="molecule type" value="Genomic_DNA"/>
</dbReference>
<comment type="cofactor">
    <cofactor evidence="1">
        <name>L-ascorbate</name>
        <dbReference type="ChEBI" id="CHEBI:38290"/>
    </cofactor>
</comment>
<evidence type="ECO:0000256" key="1">
    <source>
        <dbReference type="ARBA" id="ARBA00001961"/>
    </source>
</evidence>
<evidence type="ECO:0000313" key="7">
    <source>
        <dbReference type="EMBL" id="OWZ04163.1"/>
    </source>
</evidence>
<gene>
    <name evidence="7" type="ORF">PHMEG_00023983</name>
</gene>
<keyword evidence="2" id="KW-0223">Dioxygenase</keyword>
<evidence type="ECO:0000259" key="6">
    <source>
        <dbReference type="SMART" id="SM00702"/>
    </source>
</evidence>
<keyword evidence="3" id="KW-0560">Oxidoreductase</keyword>
<dbReference type="GO" id="GO:0016020">
    <property type="term" value="C:membrane"/>
    <property type="evidence" value="ECO:0007669"/>
    <property type="project" value="TreeGrafter"/>
</dbReference>
<dbReference type="InterPro" id="IPR006620">
    <property type="entry name" value="Pro_4_hyd_alph"/>
</dbReference>
<evidence type="ECO:0000256" key="5">
    <source>
        <dbReference type="SAM" id="Phobius"/>
    </source>
</evidence>
<dbReference type="GO" id="GO:0016705">
    <property type="term" value="F:oxidoreductase activity, acting on paired donors, with incorporation or reduction of molecular oxygen"/>
    <property type="evidence" value="ECO:0007669"/>
    <property type="project" value="InterPro"/>
</dbReference>
<protein>
    <recommendedName>
        <fullName evidence="6">Prolyl 4-hydroxylase alpha subunit domain-containing protein</fullName>
    </recommendedName>
</protein>
<dbReference type="InterPro" id="IPR044862">
    <property type="entry name" value="Pro_4_hyd_alph_FE2OG_OXY"/>
</dbReference>
<reference evidence="8" key="1">
    <citation type="submission" date="2017-03" db="EMBL/GenBank/DDBJ databases">
        <title>Phytopthora megakarya and P. palmivora, two closely related causual agents of cacao black pod achieved similar genome size and gene model numbers by different mechanisms.</title>
        <authorList>
            <person name="Ali S."/>
            <person name="Shao J."/>
            <person name="Larry D.J."/>
            <person name="Kronmiller B."/>
            <person name="Shen D."/>
            <person name="Strem M.D."/>
            <person name="Melnick R.L."/>
            <person name="Guiltinan M.J."/>
            <person name="Tyler B.M."/>
            <person name="Meinhardt L.W."/>
            <person name="Bailey B.A."/>
        </authorList>
    </citation>
    <scope>NUCLEOTIDE SEQUENCE [LARGE SCALE GENOMIC DNA]</scope>
    <source>
        <strain evidence="8">zdho120</strain>
    </source>
</reference>
<name>A0A225VFJ3_9STRA</name>
<dbReference type="GO" id="GO:0005506">
    <property type="term" value="F:iron ion binding"/>
    <property type="evidence" value="ECO:0007669"/>
    <property type="project" value="InterPro"/>
</dbReference>
<feature type="transmembrane region" description="Helical" evidence="5">
    <location>
        <begin position="40"/>
        <end position="59"/>
    </location>
</feature>
<evidence type="ECO:0000256" key="4">
    <source>
        <dbReference type="SAM" id="MobiDB-lite"/>
    </source>
</evidence>
<evidence type="ECO:0000313" key="8">
    <source>
        <dbReference type="Proteomes" id="UP000198211"/>
    </source>
</evidence>
<evidence type="ECO:0000256" key="2">
    <source>
        <dbReference type="ARBA" id="ARBA00022964"/>
    </source>
</evidence>
<keyword evidence="5" id="KW-1133">Transmembrane helix</keyword>
<keyword evidence="8" id="KW-1185">Reference proteome</keyword>
<dbReference type="Gene3D" id="2.60.120.620">
    <property type="entry name" value="q2cbj1_9rhob like domain"/>
    <property type="match status" value="1"/>
</dbReference>
<dbReference type="STRING" id="4795.A0A225VFJ3"/>
<dbReference type="SMART" id="SM00702">
    <property type="entry name" value="P4Hc"/>
    <property type="match status" value="1"/>
</dbReference>
<keyword evidence="5" id="KW-0812">Transmembrane</keyword>
<comment type="caution">
    <text evidence="7">The sequence shown here is derived from an EMBL/GenBank/DDBJ whole genome shotgun (WGS) entry which is preliminary data.</text>
</comment>
<sequence>MARKNAKAKTLGASTKKEGTNAKTEVTQEKEPAPPATGTYGWVLKLVAVALAMTVTYYLRQLDIEIVRAAHYIARTDVKEHIRFNITCAPMKQSEVFVPGCHQENETLCGRALINNFVTPEQVTQLREIAEIGMQNRSKLGGPTIMDINTGFVRDSEGLVNIYQPERKIPNENKPGVKRFTKKQFSLYRGVVEKIRMAMMKEFDLEELYFSAPTFITRLIGNDSWTPSEIHDEYWHPHIDKENTKHYDYSGLLYLADFGDDFTGGLFSFIDNSTETVIEPARGRLMMFTAGNENLHAVRKVETGVRYVLSLWFSCDERKQFHNFLDGEMHKHFRRT</sequence>
<dbReference type="Proteomes" id="UP000198211">
    <property type="component" value="Unassembled WGS sequence"/>
</dbReference>
<dbReference type="GO" id="GO:0051213">
    <property type="term" value="F:dioxygenase activity"/>
    <property type="evidence" value="ECO:0007669"/>
    <property type="project" value="UniProtKB-KW"/>
</dbReference>
<accession>A0A225VFJ3</accession>
<dbReference type="AlphaFoldDB" id="A0A225VFJ3"/>
<proteinExistence type="predicted"/>
<dbReference type="Pfam" id="PF13640">
    <property type="entry name" value="2OG-FeII_Oxy_3"/>
    <property type="match status" value="1"/>
</dbReference>
<dbReference type="PANTHER" id="PTHR14650">
    <property type="entry name" value="PROLYL HYDROXYLASE-RELATED"/>
    <property type="match status" value="1"/>
</dbReference>
<feature type="compositionally biased region" description="Basic and acidic residues" evidence="4">
    <location>
        <begin position="15"/>
        <end position="32"/>
    </location>
</feature>
<dbReference type="OrthoDB" id="427071at2759"/>
<keyword evidence="5" id="KW-0472">Membrane</keyword>
<dbReference type="InterPro" id="IPR039210">
    <property type="entry name" value="OGFOD3"/>
</dbReference>
<evidence type="ECO:0000256" key="3">
    <source>
        <dbReference type="ARBA" id="ARBA00023002"/>
    </source>
</evidence>
<organism evidence="7 8">
    <name type="scientific">Phytophthora megakarya</name>
    <dbReference type="NCBI Taxonomy" id="4795"/>
    <lineage>
        <taxon>Eukaryota</taxon>
        <taxon>Sar</taxon>
        <taxon>Stramenopiles</taxon>
        <taxon>Oomycota</taxon>
        <taxon>Peronosporomycetes</taxon>
        <taxon>Peronosporales</taxon>
        <taxon>Peronosporaceae</taxon>
        <taxon>Phytophthora</taxon>
    </lineage>
</organism>
<dbReference type="GO" id="GO:0031418">
    <property type="term" value="F:L-ascorbic acid binding"/>
    <property type="evidence" value="ECO:0007669"/>
    <property type="project" value="InterPro"/>
</dbReference>
<feature type="domain" description="Prolyl 4-hydroxylase alpha subunit" evidence="6">
    <location>
        <begin position="109"/>
        <end position="314"/>
    </location>
</feature>
<feature type="region of interest" description="Disordered" evidence="4">
    <location>
        <begin position="1"/>
        <end position="34"/>
    </location>
</feature>
<dbReference type="PANTHER" id="PTHR14650:SF1">
    <property type="entry name" value="2-OXOGLUTARATE AND IRON-DEPENDENT OXYGENASE DOMAIN-CONTAINING PROTEIN 3"/>
    <property type="match status" value="1"/>
</dbReference>